<evidence type="ECO:0000313" key="2">
    <source>
        <dbReference type="EMBL" id="MFD1828176.1"/>
    </source>
</evidence>
<dbReference type="Proteomes" id="UP001597365">
    <property type="component" value="Unassembled WGS sequence"/>
</dbReference>
<keyword evidence="1" id="KW-0812">Transmembrane</keyword>
<gene>
    <name evidence="2" type="ORF">ACFSJS_00670</name>
</gene>
<name>A0ABW4PBZ8_9ACTN</name>
<keyword evidence="1" id="KW-1133">Transmembrane helix</keyword>
<feature type="transmembrane region" description="Helical" evidence="1">
    <location>
        <begin position="85"/>
        <end position="106"/>
    </location>
</feature>
<accession>A0ABW4PBZ8</accession>
<keyword evidence="1" id="KW-0472">Membrane</keyword>
<evidence type="ECO:0000256" key="1">
    <source>
        <dbReference type="SAM" id="Phobius"/>
    </source>
</evidence>
<sequence>MSATATVTTGTVSGYGADGRLHEVRIARTLGLRPGAEVTRHITCGSCGHRHTARGLARSEAASKAAHHLAEHGARRGTRAGAIPAAWILGLLGTAGFLAVHAAVLLGR</sequence>
<proteinExistence type="predicted"/>
<dbReference type="RefSeq" id="WP_380895480.1">
    <property type="nucleotide sequence ID" value="NZ_JBHUFU010000001.1"/>
</dbReference>
<reference evidence="3" key="1">
    <citation type="journal article" date="2019" name="Int. J. Syst. Evol. Microbiol.">
        <title>The Global Catalogue of Microorganisms (GCM) 10K type strain sequencing project: providing services to taxonomists for standard genome sequencing and annotation.</title>
        <authorList>
            <consortium name="The Broad Institute Genomics Platform"/>
            <consortium name="The Broad Institute Genome Sequencing Center for Infectious Disease"/>
            <person name="Wu L."/>
            <person name="Ma J."/>
        </authorList>
    </citation>
    <scope>NUCLEOTIDE SEQUENCE [LARGE SCALE GENOMIC DNA]</scope>
    <source>
        <strain evidence="3">CGMCC 4.7455</strain>
    </source>
</reference>
<evidence type="ECO:0000313" key="3">
    <source>
        <dbReference type="Proteomes" id="UP001597365"/>
    </source>
</evidence>
<organism evidence="2 3">
    <name type="scientific">Streptomyces desertarenae</name>
    <dbReference type="NCBI Taxonomy" id="2666184"/>
    <lineage>
        <taxon>Bacteria</taxon>
        <taxon>Bacillati</taxon>
        <taxon>Actinomycetota</taxon>
        <taxon>Actinomycetes</taxon>
        <taxon>Kitasatosporales</taxon>
        <taxon>Streptomycetaceae</taxon>
        <taxon>Streptomyces</taxon>
    </lineage>
</organism>
<keyword evidence="3" id="KW-1185">Reference proteome</keyword>
<protein>
    <submittedName>
        <fullName evidence="2">Uncharacterized protein</fullName>
    </submittedName>
</protein>
<comment type="caution">
    <text evidence="2">The sequence shown here is derived from an EMBL/GenBank/DDBJ whole genome shotgun (WGS) entry which is preliminary data.</text>
</comment>
<dbReference type="EMBL" id="JBHUFU010000001">
    <property type="protein sequence ID" value="MFD1828176.1"/>
    <property type="molecule type" value="Genomic_DNA"/>
</dbReference>